<dbReference type="EMBL" id="CM017657">
    <property type="protein sequence ID" value="TYI64847.1"/>
    <property type="molecule type" value="Genomic_DNA"/>
</dbReference>
<gene>
    <name evidence="1" type="ORF">E1A91_D09G117500v1</name>
</gene>
<accession>A0A5D2TIA2</accession>
<evidence type="ECO:0000313" key="2">
    <source>
        <dbReference type="Proteomes" id="UP000323597"/>
    </source>
</evidence>
<dbReference type="Proteomes" id="UP000323597">
    <property type="component" value="Chromosome D09"/>
</dbReference>
<protein>
    <submittedName>
        <fullName evidence="1">Uncharacterized protein</fullName>
    </submittedName>
</protein>
<sequence length="100" mass="11585">MAKNAWDILETAHEGASVVKQLKMQKLTSKFEGLRIFCIWGEVFKYQTCEKGARSLLERFLIKITAIEEAKNLEQLVIDEILDSLQTFEKIDCKFSSFHI</sequence>
<evidence type="ECO:0000313" key="1">
    <source>
        <dbReference type="EMBL" id="TYI64847.1"/>
    </source>
</evidence>
<keyword evidence="2" id="KW-1185">Reference proteome</keyword>
<dbReference type="AlphaFoldDB" id="A0A5D2TIA2"/>
<organism evidence="1 2">
    <name type="scientific">Gossypium mustelinum</name>
    <name type="common">Cotton</name>
    <name type="synonym">Gossypium caicoense</name>
    <dbReference type="NCBI Taxonomy" id="34275"/>
    <lineage>
        <taxon>Eukaryota</taxon>
        <taxon>Viridiplantae</taxon>
        <taxon>Streptophyta</taxon>
        <taxon>Embryophyta</taxon>
        <taxon>Tracheophyta</taxon>
        <taxon>Spermatophyta</taxon>
        <taxon>Magnoliopsida</taxon>
        <taxon>eudicotyledons</taxon>
        <taxon>Gunneridae</taxon>
        <taxon>Pentapetalae</taxon>
        <taxon>rosids</taxon>
        <taxon>malvids</taxon>
        <taxon>Malvales</taxon>
        <taxon>Malvaceae</taxon>
        <taxon>Malvoideae</taxon>
        <taxon>Gossypium</taxon>
    </lineage>
</organism>
<proteinExistence type="predicted"/>
<reference evidence="1 2" key="1">
    <citation type="submission" date="2019-07" db="EMBL/GenBank/DDBJ databases">
        <title>WGS assembly of Gossypium mustelinum.</title>
        <authorList>
            <person name="Chen Z.J."/>
            <person name="Sreedasyam A."/>
            <person name="Ando A."/>
            <person name="Song Q."/>
            <person name="De L."/>
            <person name="Hulse-Kemp A."/>
            <person name="Ding M."/>
            <person name="Ye W."/>
            <person name="Kirkbride R."/>
            <person name="Jenkins J."/>
            <person name="Plott C."/>
            <person name="Lovell J."/>
            <person name="Lin Y.-M."/>
            <person name="Vaughn R."/>
            <person name="Liu B."/>
            <person name="Li W."/>
            <person name="Simpson S."/>
            <person name="Scheffler B."/>
            <person name="Saski C."/>
            <person name="Grover C."/>
            <person name="Hu G."/>
            <person name="Conover J."/>
            <person name="Carlson J."/>
            <person name="Shu S."/>
            <person name="Boston L."/>
            <person name="Williams M."/>
            <person name="Peterson D."/>
            <person name="Mcgee K."/>
            <person name="Jones D."/>
            <person name="Wendel J."/>
            <person name="Stelly D."/>
            <person name="Grimwood J."/>
            <person name="Schmutz J."/>
        </authorList>
    </citation>
    <scope>NUCLEOTIDE SEQUENCE [LARGE SCALE GENOMIC DNA]</scope>
    <source>
        <strain evidence="1">1408120.09</strain>
    </source>
</reference>
<name>A0A5D2TIA2_GOSMU</name>